<comment type="caution">
    <text evidence="2">The sequence shown here is derived from an EMBL/GenBank/DDBJ whole genome shotgun (WGS) entry which is preliminary data.</text>
</comment>
<organism evidence="2 3">
    <name type="scientific">Colletotrichum chrysophilum</name>
    <dbReference type="NCBI Taxonomy" id="1836956"/>
    <lineage>
        <taxon>Eukaryota</taxon>
        <taxon>Fungi</taxon>
        <taxon>Dikarya</taxon>
        <taxon>Ascomycota</taxon>
        <taxon>Pezizomycotina</taxon>
        <taxon>Sordariomycetes</taxon>
        <taxon>Hypocreomycetidae</taxon>
        <taxon>Glomerellales</taxon>
        <taxon>Glomerellaceae</taxon>
        <taxon>Colletotrichum</taxon>
        <taxon>Colletotrichum gloeosporioides species complex</taxon>
    </lineage>
</organism>
<feature type="region of interest" description="Disordered" evidence="1">
    <location>
        <begin position="300"/>
        <end position="348"/>
    </location>
</feature>
<reference evidence="2" key="1">
    <citation type="submission" date="2023-01" db="EMBL/GenBank/DDBJ databases">
        <title>Colletotrichum chrysophilum M932 genome sequence.</title>
        <authorList>
            <person name="Baroncelli R."/>
        </authorList>
    </citation>
    <scope>NUCLEOTIDE SEQUENCE</scope>
    <source>
        <strain evidence="2">M932</strain>
    </source>
</reference>
<feature type="compositionally biased region" description="Polar residues" evidence="1">
    <location>
        <begin position="332"/>
        <end position="348"/>
    </location>
</feature>
<feature type="compositionally biased region" description="Basic and acidic residues" evidence="1">
    <location>
        <begin position="209"/>
        <end position="220"/>
    </location>
</feature>
<feature type="compositionally biased region" description="Basic and acidic residues" evidence="1">
    <location>
        <begin position="315"/>
        <end position="331"/>
    </location>
</feature>
<evidence type="ECO:0000256" key="1">
    <source>
        <dbReference type="SAM" id="MobiDB-lite"/>
    </source>
</evidence>
<keyword evidence="3" id="KW-1185">Reference proteome</keyword>
<feature type="region of interest" description="Disordered" evidence="1">
    <location>
        <begin position="1"/>
        <end position="111"/>
    </location>
</feature>
<dbReference type="EMBL" id="JAQOWY010001060">
    <property type="protein sequence ID" value="KAK1837686.1"/>
    <property type="molecule type" value="Genomic_DNA"/>
</dbReference>
<feature type="compositionally biased region" description="Low complexity" evidence="1">
    <location>
        <begin position="1"/>
        <end position="16"/>
    </location>
</feature>
<dbReference type="AlphaFoldDB" id="A0AAD8ZXV1"/>
<dbReference type="Proteomes" id="UP001243330">
    <property type="component" value="Unassembled WGS sequence"/>
</dbReference>
<proteinExistence type="predicted"/>
<feature type="compositionally biased region" description="Low complexity" evidence="1">
    <location>
        <begin position="88"/>
        <end position="98"/>
    </location>
</feature>
<feature type="region of interest" description="Disordered" evidence="1">
    <location>
        <begin position="256"/>
        <end position="281"/>
    </location>
</feature>
<evidence type="ECO:0000313" key="3">
    <source>
        <dbReference type="Proteomes" id="UP001243330"/>
    </source>
</evidence>
<sequence length="348" mass="39125">MQSFRPPSSPRLFSSPNASPPISPHTGHTVTCRQAHPLDLDPRHHAPSQPQLLDTTPPPSSTPRPLTRSIIRPPTASHCSRPTDELQSTDTSTRTTTRWCDGDGAYRGALGPRNSKSACQALILLLRANERTTLIVSDSSKSDDQMTLAQQKSPLCPAQDPHDRCGWDGSRPLVWRRPLAARVRRPPCLELAVAVVVHHKTQRRRPLRHAYDKPREESKQRNQPVKTMLKIPRDTSTSLEFPESWEELGTCVHQKRGQRAVQVSSDARPSQPTTNEPYRQLNHHATNLFRITTSREKHQAAGGKHRRHFLLSRNDSPKDPGRPAKEARDNPDQPTVTRPELTSTHPKM</sequence>
<accession>A0AAD8ZXV1</accession>
<feature type="compositionally biased region" description="Polar residues" evidence="1">
    <location>
        <begin position="261"/>
        <end position="281"/>
    </location>
</feature>
<feature type="region of interest" description="Disordered" evidence="1">
    <location>
        <begin position="204"/>
        <end position="226"/>
    </location>
</feature>
<evidence type="ECO:0000313" key="2">
    <source>
        <dbReference type="EMBL" id="KAK1837686.1"/>
    </source>
</evidence>
<gene>
    <name evidence="2" type="ORF">CCHR01_19692</name>
</gene>
<protein>
    <submittedName>
        <fullName evidence="2">Uncharacterized protein</fullName>
    </submittedName>
</protein>
<name>A0AAD8ZXV1_9PEZI</name>